<feature type="compositionally biased region" description="Polar residues" evidence="1">
    <location>
        <begin position="485"/>
        <end position="499"/>
    </location>
</feature>
<feature type="transmembrane region" description="Helical" evidence="2">
    <location>
        <begin position="666"/>
        <end position="687"/>
    </location>
</feature>
<evidence type="ECO:0000313" key="4">
    <source>
        <dbReference type="EMBL" id="MXR52523.1"/>
    </source>
</evidence>
<dbReference type="SUPFAM" id="SSF54001">
    <property type="entry name" value="Cysteine proteinases"/>
    <property type="match status" value="1"/>
</dbReference>
<feature type="compositionally biased region" description="Low complexity" evidence="1">
    <location>
        <begin position="19"/>
        <end position="28"/>
    </location>
</feature>
<dbReference type="Pfam" id="PF13559">
    <property type="entry name" value="DUF4129"/>
    <property type="match status" value="1"/>
</dbReference>
<dbReference type="PANTHER" id="PTHR42736:SF1">
    <property type="entry name" value="PROTEIN-GLUTAMINE GAMMA-GLUTAMYLTRANSFERASE"/>
    <property type="match status" value="1"/>
</dbReference>
<evidence type="ECO:0000313" key="5">
    <source>
        <dbReference type="Proteomes" id="UP000466535"/>
    </source>
</evidence>
<evidence type="ECO:0000256" key="1">
    <source>
        <dbReference type="SAM" id="MobiDB-lite"/>
    </source>
</evidence>
<sequence>MPAFAVDGLAGSPLEQVLPGESAAPNPGAGSGGGGGGLGALSPGAGTGVGGKIGLNSETFATTSTEVHFVVESSKRTYWRTAAYGTYTGSGWTRSTETSPVDGRISHPGPDGERIDYEITLKKRASAVPTAYRPALVSGIENPLVSDNGAVQAGSSLSPGTTIEGVSFAPRNDVDRLRSTSESYPDAIEDRFTQLPEDTPDRIAERTESVFEQADADDPYEKARAVQEYLRSNKEYDLSVSERSNSIADTFIFEMDAGYCEYFATSMAVMLRSQGIPARYVVGYTSGQRVGENTYEVRGMNAHAWVEVYFESVGWVRFDPTPGNERLQRQQEALENVDGEFDIEDPGSPGEAFSPGGQGSDADEQTGLETSLNRTAVPGTAVELTVTYNDAAVPGVEVLFNGESVGITDRNGTVVGTVPDAEELTVQIREGTDATPDALETAIFDSEGNGTDQLYESPEGNATVLGGSSSAAGSLGSAPTTATTVSSNQVGRPSLSQSEEPTDTHPIDRTASIVTSGEPAPGGELLLTARIGDVVIDGATVRVDGQRVGRTNESGQLVIELPDRTGDVTVTVERDPISGERTITIPELTLSVETGPLGPNPFGAATVTARLDGEPAAGVPVTVAGEQVAVTDANGTAEVSLPFSPTATISVRTNGQTISTTLTGLLYVPAGVGLGLLALLGLVGYVLGRRGIGPQAIGQLFRGVLAKGIGGLQNGFVALVTDGDRYVVVAVRRIRSGLRTVGGVFTGTTSLSQLRREIGGIVDRIWRVVRSDAGSDHSSGEQLTVREAWNRFLDSVSADSTTTSTPGELADHAVEEDGLPEQPVAELRDTFREVEYGSRSPSDRLERVQQAIEQIEQTEGRES</sequence>
<dbReference type="InterPro" id="IPR021878">
    <property type="entry name" value="TgpA_N"/>
</dbReference>
<dbReference type="Gene3D" id="3.10.620.30">
    <property type="match status" value="1"/>
</dbReference>
<feature type="region of interest" description="Disordered" evidence="1">
    <location>
        <begin position="340"/>
        <end position="365"/>
    </location>
</feature>
<dbReference type="InterPro" id="IPR038765">
    <property type="entry name" value="Papain-like_cys_pep_sf"/>
</dbReference>
<feature type="region of interest" description="Disordered" evidence="1">
    <location>
        <begin position="15"/>
        <end position="42"/>
    </location>
</feature>
<dbReference type="Pfam" id="PF01841">
    <property type="entry name" value="Transglut_core"/>
    <property type="match status" value="1"/>
</dbReference>
<evidence type="ECO:0000256" key="2">
    <source>
        <dbReference type="SAM" id="Phobius"/>
    </source>
</evidence>
<feature type="compositionally biased region" description="Gly residues" evidence="1">
    <location>
        <begin position="29"/>
        <end position="42"/>
    </location>
</feature>
<comment type="caution">
    <text evidence="4">The sequence shown here is derived from an EMBL/GenBank/DDBJ whole genome shotgun (WGS) entry which is preliminary data.</text>
</comment>
<dbReference type="SMART" id="SM00460">
    <property type="entry name" value="TGc"/>
    <property type="match status" value="1"/>
</dbReference>
<protein>
    <recommendedName>
        <fullName evidence="3">Transglutaminase-like domain-containing protein</fullName>
    </recommendedName>
</protein>
<dbReference type="OrthoDB" id="18481at2157"/>
<feature type="compositionally biased region" description="Low complexity" evidence="1">
    <location>
        <begin position="462"/>
        <end position="484"/>
    </location>
</feature>
<dbReference type="AlphaFoldDB" id="A0A6B0TA99"/>
<reference evidence="4 5" key="1">
    <citation type="submission" date="2019-12" db="EMBL/GenBank/DDBJ databases">
        <title>Isolation and characterization of three novel carbon monoxide-oxidizing members of Halobacteria from salione crusts and soils.</title>
        <authorList>
            <person name="Myers M.R."/>
            <person name="King G.M."/>
        </authorList>
    </citation>
    <scope>NUCLEOTIDE SEQUENCE [LARGE SCALE GENOMIC DNA]</scope>
    <source>
        <strain evidence="4 5">WSH3</strain>
    </source>
</reference>
<dbReference type="InterPro" id="IPR052901">
    <property type="entry name" value="Bact_TGase-like"/>
</dbReference>
<dbReference type="PANTHER" id="PTHR42736">
    <property type="entry name" value="PROTEIN-GLUTAMINE GAMMA-GLUTAMYLTRANSFERASE"/>
    <property type="match status" value="1"/>
</dbReference>
<organism evidence="4 5">
    <name type="scientific">Halovenus carboxidivorans</name>
    <dbReference type="NCBI Taxonomy" id="2692199"/>
    <lineage>
        <taxon>Archaea</taxon>
        <taxon>Methanobacteriati</taxon>
        <taxon>Methanobacteriota</taxon>
        <taxon>Stenosarchaea group</taxon>
        <taxon>Halobacteria</taxon>
        <taxon>Halobacteriales</taxon>
        <taxon>Haloarculaceae</taxon>
        <taxon>Halovenus</taxon>
    </lineage>
</organism>
<keyword evidence="5" id="KW-1185">Reference proteome</keyword>
<name>A0A6B0TA99_9EURY</name>
<proteinExistence type="predicted"/>
<dbReference type="EMBL" id="WUUT01000005">
    <property type="protein sequence ID" value="MXR52523.1"/>
    <property type="molecule type" value="Genomic_DNA"/>
</dbReference>
<accession>A0A6B0TA99</accession>
<feature type="region of interest" description="Disordered" evidence="1">
    <location>
        <begin position="447"/>
        <end position="520"/>
    </location>
</feature>
<evidence type="ECO:0000259" key="3">
    <source>
        <dbReference type="SMART" id="SM00460"/>
    </source>
</evidence>
<keyword evidence="2" id="KW-0472">Membrane</keyword>
<keyword evidence="2" id="KW-0812">Transmembrane</keyword>
<dbReference type="InterPro" id="IPR025403">
    <property type="entry name" value="TgpA-like_C"/>
</dbReference>
<feature type="domain" description="Transglutaminase-like" evidence="3">
    <location>
        <begin position="252"/>
        <end position="322"/>
    </location>
</feature>
<dbReference type="Pfam" id="PF11992">
    <property type="entry name" value="TgpA_N"/>
    <property type="match status" value="1"/>
</dbReference>
<dbReference type="InterPro" id="IPR002931">
    <property type="entry name" value="Transglutaminase-like"/>
</dbReference>
<feature type="region of interest" description="Disordered" evidence="1">
    <location>
        <begin position="797"/>
        <end position="824"/>
    </location>
</feature>
<keyword evidence="2" id="KW-1133">Transmembrane helix</keyword>
<gene>
    <name evidence="4" type="ORF">GRX03_13010</name>
</gene>
<feature type="region of interest" description="Disordered" evidence="1">
    <location>
        <begin position="93"/>
        <end position="114"/>
    </location>
</feature>
<dbReference type="Proteomes" id="UP000466535">
    <property type="component" value="Unassembled WGS sequence"/>
</dbReference>